<evidence type="ECO:0000256" key="1">
    <source>
        <dbReference type="SAM" id="MobiDB-lite"/>
    </source>
</evidence>
<feature type="region of interest" description="Disordered" evidence="1">
    <location>
        <begin position="55"/>
        <end position="115"/>
    </location>
</feature>
<evidence type="ECO:0000313" key="3">
    <source>
        <dbReference type="Proteomes" id="UP000325307"/>
    </source>
</evidence>
<sequence>MALLDNLPESALDQVEVLGEVRELVDEALNESMARATLDGASIRAVALRAGLSPNAVPPRLARTEPLQAYSNPDGKVVASSLERARYDAELDRTPPASTNPPRFQKRRPTRGGTP</sequence>
<keyword evidence="3" id="KW-1185">Reference proteome</keyword>
<feature type="compositionally biased region" description="Basic and acidic residues" evidence="1">
    <location>
        <begin position="83"/>
        <end position="93"/>
    </location>
</feature>
<proteinExistence type="predicted"/>
<feature type="compositionally biased region" description="Basic residues" evidence="1">
    <location>
        <begin position="104"/>
        <end position="115"/>
    </location>
</feature>
<protein>
    <submittedName>
        <fullName evidence="2">Uncharacterized protein</fullName>
    </submittedName>
</protein>
<comment type="caution">
    <text evidence="2">The sequence shown here is derived from an EMBL/GenBank/DDBJ whole genome shotgun (WGS) entry which is preliminary data.</text>
</comment>
<dbReference type="EMBL" id="BKDJ01000010">
    <property type="protein sequence ID" value="GER23606.1"/>
    <property type="molecule type" value="Genomic_DNA"/>
</dbReference>
<reference evidence="2 3" key="1">
    <citation type="submission" date="2019-09" db="EMBL/GenBank/DDBJ databases">
        <title>Arthrobacter zafarii sp. nov., a moderately thermotolerant and halotolerant actinobacterium isolated from Cholistan desert soil of Pakistan.</title>
        <authorList>
            <person name="Amin A."/>
            <person name="Ahmed I."/>
            <person name="Khalid N."/>
            <person name="Schumann P."/>
            <person name="Busse H.J."/>
            <person name="Khan I.U."/>
            <person name="Li S."/>
            <person name="Li W.J."/>
        </authorList>
    </citation>
    <scope>NUCLEOTIDE SEQUENCE [LARGE SCALE GENOMIC DNA]</scope>
    <source>
        <strain evidence="2 3">NCCP-1664</strain>
    </source>
</reference>
<name>A0A5A7NSM5_9MICC</name>
<dbReference type="AlphaFoldDB" id="A0A5A7NSM5"/>
<accession>A0A5A7NSM5</accession>
<evidence type="ECO:0000313" key="2">
    <source>
        <dbReference type="EMBL" id="GER23606.1"/>
    </source>
</evidence>
<organism evidence="2 3">
    <name type="scientific">Zafaria cholistanensis</name>
    <dbReference type="NCBI Taxonomy" id="1682741"/>
    <lineage>
        <taxon>Bacteria</taxon>
        <taxon>Bacillati</taxon>
        <taxon>Actinomycetota</taxon>
        <taxon>Actinomycetes</taxon>
        <taxon>Micrococcales</taxon>
        <taxon>Micrococcaceae</taxon>
        <taxon>Zafaria</taxon>
    </lineage>
</organism>
<gene>
    <name evidence="2" type="ORF">NCCP1664_21010</name>
</gene>
<dbReference type="Proteomes" id="UP000325307">
    <property type="component" value="Unassembled WGS sequence"/>
</dbReference>